<dbReference type="SUPFAM" id="SSF52540">
    <property type="entry name" value="P-loop containing nucleoside triphosphate hydrolases"/>
    <property type="match status" value="1"/>
</dbReference>
<accession>A0A7G9SUW2</accession>
<dbReference type="AlphaFoldDB" id="A0A7G9SUW2"/>
<dbReference type="GO" id="GO:0009360">
    <property type="term" value="C:DNA polymerase III complex"/>
    <property type="evidence" value="ECO:0007669"/>
    <property type="project" value="TreeGrafter"/>
</dbReference>
<keyword evidence="4" id="KW-0808">Transferase</keyword>
<dbReference type="PANTHER" id="PTHR11669">
    <property type="entry name" value="REPLICATION FACTOR C / DNA POLYMERASE III GAMMA-TAU SUBUNIT"/>
    <property type="match status" value="1"/>
</dbReference>
<evidence type="ECO:0000313" key="4">
    <source>
        <dbReference type="EMBL" id="QNN71637.1"/>
    </source>
</evidence>
<dbReference type="GO" id="GO:0003887">
    <property type="term" value="F:DNA-directed DNA polymerase activity"/>
    <property type="evidence" value="ECO:0007669"/>
    <property type="project" value="UniProtKB-KW"/>
</dbReference>
<reference evidence="4 5" key="1">
    <citation type="submission" date="2020-08" db="EMBL/GenBank/DDBJ databases">
        <title>Genome sequence of Thermomonas carbonis KCTC 42013T.</title>
        <authorList>
            <person name="Hyun D.-W."/>
            <person name="Bae J.-W."/>
        </authorList>
    </citation>
    <scope>NUCLEOTIDE SEQUENCE [LARGE SCALE GENOMIC DNA]</scope>
    <source>
        <strain evidence="4 5">KCTC 42013</strain>
    </source>
</reference>
<evidence type="ECO:0000256" key="1">
    <source>
        <dbReference type="ARBA" id="ARBA00012417"/>
    </source>
</evidence>
<dbReference type="Gene3D" id="3.40.50.300">
    <property type="entry name" value="P-loop containing nucleotide triphosphate hydrolases"/>
    <property type="match status" value="1"/>
</dbReference>
<evidence type="ECO:0000256" key="2">
    <source>
        <dbReference type="ARBA" id="ARBA00022932"/>
    </source>
</evidence>
<evidence type="ECO:0000313" key="5">
    <source>
        <dbReference type="Proteomes" id="UP000515804"/>
    </source>
</evidence>
<dbReference type="InterPro" id="IPR027417">
    <property type="entry name" value="P-loop_NTPase"/>
</dbReference>
<dbReference type="Pfam" id="PF13177">
    <property type="entry name" value="DNA_pol3_delta2"/>
    <property type="match status" value="1"/>
</dbReference>
<dbReference type="KEGG" id="tcn:H9L16_10740"/>
<organism evidence="4 5">
    <name type="scientific">Thermomonas carbonis</name>
    <dbReference type="NCBI Taxonomy" id="1463158"/>
    <lineage>
        <taxon>Bacteria</taxon>
        <taxon>Pseudomonadati</taxon>
        <taxon>Pseudomonadota</taxon>
        <taxon>Gammaproteobacteria</taxon>
        <taxon>Lysobacterales</taxon>
        <taxon>Lysobacteraceae</taxon>
        <taxon>Thermomonas</taxon>
    </lineage>
</organism>
<sequence length="333" mass="35649">MLPALSPWQQRAYDHAAAAIDGGHFGHATLITGPALIGKRVLAEHLAHRVLCRSPKADGQACGACKGCSLFAARAQYDPLETRPDGALSHPWGHSAHPDLSMVGYEWKLKPSPPKMRAELVIEQIRSLSEKLSLTPQLGGAQVVIVDPADAINWNAFNALLKTLEEPQPGRYLWLLSSNPARLPATIRSRCQRLDVRLPPRAEALAWLLSRGHAAKAAGEALDAARGHPGLADAWASGDGLALRRTVADDVQALGRGQAAVGEVAQRWVADGRASERLQHLAELALHDAAGLTDSAATRTLAARFDAANRARDLLRSTVRADLAVAESLLAWC</sequence>
<dbReference type="PANTHER" id="PTHR11669:SF8">
    <property type="entry name" value="DNA POLYMERASE III SUBUNIT DELTA"/>
    <property type="match status" value="1"/>
</dbReference>
<name>A0A7G9SUW2_9GAMM</name>
<evidence type="ECO:0000256" key="3">
    <source>
        <dbReference type="ARBA" id="ARBA00049244"/>
    </source>
</evidence>
<keyword evidence="2" id="KW-0239">DNA-directed DNA polymerase</keyword>
<dbReference type="RefSeq" id="WP_187554151.1">
    <property type="nucleotide sequence ID" value="NZ_BMZL01000002.1"/>
</dbReference>
<dbReference type="Proteomes" id="UP000515804">
    <property type="component" value="Chromosome"/>
</dbReference>
<dbReference type="EC" id="2.7.7.7" evidence="1"/>
<proteinExistence type="predicted"/>
<comment type="catalytic activity">
    <reaction evidence="3">
        <text>DNA(n) + a 2'-deoxyribonucleoside 5'-triphosphate = DNA(n+1) + diphosphate</text>
        <dbReference type="Rhea" id="RHEA:22508"/>
        <dbReference type="Rhea" id="RHEA-COMP:17339"/>
        <dbReference type="Rhea" id="RHEA-COMP:17340"/>
        <dbReference type="ChEBI" id="CHEBI:33019"/>
        <dbReference type="ChEBI" id="CHEBI:61560"/>
        <dbReference type="ChEBI" id="CHEBI:173112"/>
        <dbReference type="EC" id="2.7.7.7"/>
    </reaction>
</comment>
<dbReference type="EMBL" id="CP060719">
    <property type="protein sequence ID" value="QNN71637.1"/>
    <property type="molecule type" value="Genomic_DNA"/>
</dbReference>
<protein>
    <recommendedName>
        <fullName evidence="1">DNA-directed DNA polymerase</fullName>
        <ecNumber evidence="1">2.7.7.7</ecNumber>
    </recommendedName>
</protein>
<dbReference type="InterPro" id="IPR050238">
    <property type="entry name" value="DNA_Rep/Repair_Clamp_Loader"/>
</dbReference>
<keyword evidence="4" id="KW-0548">Nucleotidyltransferase</keyword>
<gene>
    <name evidence="4" type="ORF">H9L16_10740</name>
</gene>
<keyword evidence="5" id="KW-1185">Reference proteome</keyword>
<dbReference type="GO" id="GO:0006261">
    <property type="term" value="P:DNA-templated DNA replication"/>
    <property type="evidence" value="ECO:0007669"/>
    <property type="project" value="TreeGrafter"/>
</dbReference>